<sequence>MSMVLLSSGFSASASTSTNAATATVESMNVSADWLNLAVKDTWMWAWPMINIYQRRLAFSHLPEAGLLGGTIPVGPPNALSMLDDYIKPDERQVACPNQDVVYGFAALALDKSPMVVQVPDFGSRFWVFQAVDLRTDSFASLGRQYGTSPGFYLLVGPDWKGTVPPGIKQVFRSTSNTSVLIPRIFQADTPEDKKAVKSLISGINLYPLANYTGKPQPRDWGALRQYPAEHKTEGETRWVTPENFWKLLPSVLNDARPLAGEEAQYAKAKQLLELYQSPRYRQLMDEATQTAERELTQPLLAFHLAGRPAGNYWTANINGAQFGFDFFTRTASARAFIFVNKPEETQYFVQDFDKNGTLLNGKSRYTLTFPAGQTPPVAGFWSLTVYNPQHFFVENRINRYALGTRNKDLHYNDDGSLTLYLQSDSPGKDRETNWLPTPQEGAFSLMIRAYGPEQDILQHRWQPPAVEPKP</sequence>
<name>A0A085AGV3_9ENTR</name>
<comment type="caution">
    <text evidence="4">The sequence shown here is derived from an EMBL/GenBank/DDBJ whole genome shotgun (WGS) entry which is preliminary data.</text>
</comment>
<evidence type="ECO:0000313" key="5">
    <source>
        <dbReference type="Proteomes" id="UP000028630"/>
    </source>
</evidence>
<dbReference type="Pfam" id="PF06742">
    <property type="entry name" value="DUF1214"/>
    <property type="match status" value="1"/>
</dbReference>
<dbReference type="Gene3D" id="2.60.40.1610">
    <property type="entry name" value="Domain of unknown function DUF1254"/>
    <property type="match status" value="1"/>
</dbReference>
<feature type="signal peptide" evidence="1">
    <location>
        <begin position="1"/>
        <end position="20"/>
    </location>
</feature>
<dbReference type="PANTHER" id="PTHR36509">
    <property type="entry name" value="BLL3101 PROTEIN"/>
    <property type="match status" value="1"/>
</dbReference>
<dbReference type="InterPro" id="IPR037050">
    <property type="entry name" value="DUF1254_sf"/>
</dbReference>
<reference evidence="5" key="1">
    <citation type="submission" date="2014-05" db="EMBL/GenBank/DDBJ databases">
        <title>ATOL: Assembling a taxonomically balanced genome-scale reconstruction of the evolutionary history of the Enterobacteriaceae.</title>
        <authorList>
            <person name="Plunkett G. III"/>
            <person name="Neeno-Eckwall E.C."/>
            <person name="Glasner J.D."/>
            <person name="Perna N.T."/>
        </authorList>
    </citation>
    <scope>NUCLEOTIDE SEQUENCE [LARGE SCALE GENOMIC DNA]</scope>
    <source>
        <strain evidence="5">ATCC 49490</strain>
    </source>
</reference>
<feature type="domain" description="DUF1254" evidence="3">
    <location>
        <begin position="78"/>
        <end position="208"/>
    </location>
</feature>
<dbReference type="InterPro" id="IPR037049">
    <property type="entry name" value="DUF1214_C_sf"/>
</dbReference>
<dbReference type="Pfam" id="PF06863">
    <property type="entry name" value="DUF1254"/>
    <property type="match status" value="1"/>
</dbReference>
<dbReference type="InterPro" id="IPR010621">
    <property type="entry name" value="DUF1214"/>
</dbReference>
<evidence type="ECO:0000259" key="2">
    <source>
        <dbReference type="Pfam" id="PF06742"/>
    </source>
</evidence>
<dbReference type="SUPFAM" id="SSF160935">
    <property type="entry name" value="VPA0735-like"/>
    <property type="match status" value="1"/>
</dbReference>
<organism evidence="4 5">
    <name type="scientific">Trabulsiella guamensis ATCC 49490</name>
    <dbReference type="NCBI Taxonomy" id="1005994"/>
    <lineage>
        <taxon>Bacteria</taxon>
        <taxon>Pseudomonadati</taxon>
        <taxon>Pseudomonadota</taxon>
        <taxon>Gammaproteobacteria</taxon>
        <taxon>Enterobacterales</taxon>
        <taxon>Enterobacteriaceae</taxon>
        <taxon>Trabulsiella</taxon>
    </lineage>
</organism>
<dbReference type="Proteomes" id="UP000028630">
    <property type="component" value="Unassembled WGS sequence"/>
</dbReference>
<evidence type="ECO:0000313" key="4">
    <source>
        <dbReference type="EMBL" id="KFC09448.1"/>
    </source>
</evidence>
<dbReference type="AlphaFoldDB" id="A0A085AGV3"/>
<protein>
    <submittedName>
        <fullName evidence="4">Putative exported protein</fullName>
    </submittedName>
</protein>
<keyword evidence="1" id="KW-0732">Signal</keyword>
<evidence type="ECO:0000259" key="3">
    <source>
        <dbReference type="Pfam" id="PF06863"/>
    </source>
</evidence>
<dbReference type="EMBL" id="JMTB01000039">
    <property type="protein sequence ID" value="KFC09448.1"/>
    <property type="molecule type" value="Genomic_DNA"/>
</dbReference>
<proteinExistence type="predicted"/>
<dbReference type="PANTHER" id="PTHR36509:SF2">
    <property type="entry name" value="BLL3101 PROTEIN"/>
    <property type="match status" value="1"/>
</dbReference>
<accession>A0A085AGV3</accession>
<keyword evidence="5" id="KW-1185">Reference proteome</keyword>
<dbReference type="Gene3D" id="2.60.120.600">
    <property type="entry name" value="Domain of unknown function DUF1214, C-terminal domain"/>
    <property type="match status" value="1"/>
</dbReference>
<dbReference type="InterPro" id="IPR010679">
    <property type="entry name" value="DUF1254"/>
</dbReference>
<feature type="domain" description="DUF1214" evidence="2">
    <location>
        <begin position="345"/>
        <end position="455"/>
    </location>
</feature>
<dbReference type="eggNOG" id="COG5361">
    <property type="taxonomic scope" value="Bacteria"/>
</dbReference>
<feature type="chain" id="PRO_5001786315" evidence="1">
    <location>
        <begin position="21"/>
        <end position="471"/>
    </location>
</feature>
<evidence type="ECO:0000256" key="1">
    <source>
        <dbReference type="SAM" id="SignalP"/>
    </source>
</evidence>
<gene>
    <name evidence="4" type="ORF">GTGU_00826</name>
</gene>